<keyword evidence="1" id="KW-0677">Repeat</keyword>
<feature type="repeat" description="NHL" evidence="2">
    <location>
        <begin position="285"/>
        <end position="328"/>
    </location>
</feature>
<dbReference type="Proteomes" id="UP000663852">
    <property type="component" value="Unassembled WGS sequence"/>
</dbReference>
<evidence type="ECO:0000259" key="5">
    <source>
        <dbReference type="Pfam" id="PF00024"/>
    </source>
</evidence>
<comment type="caution">
    <text evidence="6">The sequence shown here is derived from an EMBL/GenBank/DDBJ whole genome shotgun (WGS) entry which is preliminary data.</text>
</comment>
<dbReference type="PROSITE" id="PS51125">
    <property type="entry name" value="NHL"/>
    <property type="match status" value="1"/>
</dbReference>
<accession>A0A815BD84</accession>
<evidence type="ECO:0000256" key="3">
    <source>
        <dbReference type="SAM" id="MobiDB-lite"/>
    </source>
</evidence>
<dbReference type="EMBL" id="CAJNOR010003009">
    <property type="protein sequence ID" value="CAF1367128.1"/>
    <property type="molecule type" value="Genomic_DNA"/>
</dbReference>
<organism evidence="6 9">
    <name type="scientific">Adineta ricciae</name>
    <name type="common">Rotifer</name>
    <dbReference type="NCBI Taxonomy" id="249248"/>
    <lineage>
        <taxon>Eukaryota</taxon>
        <taxon>Metazoa</taxon>
        <taxon>Spiralia</taxon>
        <taxon>Gnathifera</taxon>
        <taxon>Rotifera</taxon>
        <taxon>Eurotatoria</taxon>
        <taxon>Bdelloidea</taxon>
        <taxon>Adinetida</taxon>
        <taxon>Adinetidae</taxon>
        <taxon>Adineta</taxon>
    </lineage>
</organism>
<dbReference type="Pfam" id="PF00024">
    <property type="entry name" value="PAN_1"/>
    <property type="match status" value="1"/>
</dbReference>
<feature type="compositionally biased region" description="Low complexity" evidence="3">
    <location>
        <begin position="196"/>
        <end position="219"/>
    </location>
</feature>
<evidence type="ECO:0000256" key="2">
    <source>
        <dbReference type="PROSITE-ProRule" id="PRU00504"/>
    </source>
</evidence>
<evidence type="ECO:0000313" key="9">
    <source>
        <dbReference type="Proteomes" id="UP000663852"/>
    </source>
</evidence>
<dbReference type="InterPro" id="IPR001258">
    <property type="entry name" value="NHL_repeat"/>
</dbReference>
<dbReference type="PANTHER" id="PTHR24104">
    <property type="entry name" value="E3 UBIQUITIN-PROTEIN LIGASE NHLRC1-RELATED"/>
    <property type="match status" value="1"/>
</dbReference>
<dbReference type="Gene3D" id="2.40.10.500">
    <property type="match status" value="1"/>
</dbReference>
<keyword evidence="4" id="KW-0812">Transmembrane</keyword>
<feature type="region of interest" description="Disordered" evidence="3">
    <location>
        <begin position="196"/>
        <end position="223"/>
    </location>
</feature>
<feature type="transmembrane region" description="Helical" evidence="4">
    <location>
        <begin position="7"/>
        <end position="26"/>
    </location>
</feature>
<evidence type="ECO:0000313" key="8">
    <source>
        <dbReference type="Proteomes" id="UP000663828"/>
    </source>
</evidence>
<dbReference type="CDD" id="cd05819">
    <property type="entry name" value="NHL"/>
    <property type="match status" value="1"/>
</dbReference>
<reference evidence="6" key="1">
    <citation type="submission" date="2021-02" db="EMBL/GenBank/DDBJ databases">
        <authorList>
            <person name="Nowell W R."/>
        </authorList>
    </citation>
    <scope>NUCLEOTIDE SEQUENCE</scope>
</reference>
<dbReference type="InterPro" id="IPR003609">
    <property type="entry name" value="Pan_app"/>
</dbReference>
<keyword evidence="8" id="KW-1185">Reference proteome</keyword>
<proteinExistence type="predicted"/>
<dbReference type="InterPro" id="IPR050952">
    <property type="entry name" value="TRIM-NHL_E3_ligases"/>
</dbReference>
<evidence type="ECO:0000313" key="7">
    <source>
        <dbReference type="EMBL" id="CAF1367128.1"/>
    </source>
</evidence>
<evidence type="ECO:0000256" key="4">
    <source>
        <dbReference type="SAM" id="Phobius"/>
    </source>
</evidence>
<feature type="domain" description="Apple" evidence="5">
    <location>
        <begin position="53"/>
        <end position="99"/>
    </location>
</feature>
<dbReference type="PANTHER" id="PTHR24104:SF25">
    <property type="entry name" value="PROTEIN LIN-41"/>
    <property type="match status" value="1"/>
</dbReference>
<dbReference type="SUPFAM" id="SSF101898">
    <property type="entry name" value="NHL repeat"/>
    <property type="match status" value="1"/>
</dbReference>
<gene>
    <name evidence="6" type="ORF">EDS130_LOCUS29023</name>
    <name evidence="7" type="ORF">XAT740_LOCUS32336</name>
</gene>
<keyword evidence="4" id="KW-1133">Transmembrane helix</keyword>
<name>A0A815BD84_ADIRI</name>
<dbReference type="OrthoDB" id="654191at2759"/>
<dbReference type="AlphaFoldDB" id="A0A815BD84"/>
<dbReference type="InterPro" id="IPR011042">
    <property type="entry name" value="6-blade_b-propeller_TolB-like"/>
</dbReference>
<evidence type="ECO:0000313" key="6">
    <source>
        <dbReference type="EMBL" id="CAF1270880.1"/>
    </source>
</evidence>
<dbReference type="GO" id="GO:0008270">
    <property type="term" value="F:zinc ion binding"/>
    <property type="evidence" value="ECO:0007669"/>
    <property type="project" value="UniProtKB-KW"/>
</dbReference>
<protein>
    <recommendedName>
        <fullName evidence="5">Apple domain-containing protein</fullName>
    </recommendedName>
</protein>
<dbReference type="SUPFAM" id="SSF57414">
    <property type="entry name" value="Hairpin loop containing domain-like"/>
    <property type="match status" value="1"/>
</dbReference>
<evidence type="ECO:0000256" key="1">
    <source>
        <dbReference type="ARBA" id="ARBA00022737"/>
    </source>
</evidence>
<dbReference type="EMBL" id="CAJNOJ010000193">
    <property type="protein sequence ID" value="CAF1270880.1"/>
    <property type="molecule type" value="Genomic_DNA"/>
</dbReference>
<keyword evidence="4" id="KW-0472">Membrane</keyword>
<dbReference type="Proteomes" id="UP000663828">
    <property type="component" value="Unassembled WGS sequence"/>
</dbReference>
<sequence>MFLSGQYLSSFIYCLLIIFQFPTLIITEQLLIQLSNLGLQFTPINEQAFFLLQTTTDSAMKCTQTCFSVALCRTFHFDPQSKLCRLYQGDIDSSGFIVHSNSTQSVVGSIQLREENFADHGRPCNYCSNSRHLTCMNSTCQCQIYTFYDGSVCRSQKLAGSNCSTNSHCRSDLNLTCLSYYQCELNLNFGNISSSTTTSSTSASSSTTTSSTSSSTTATQKPLNPCAAGADRWSTAGITIVNSTYVTLVNGLFIDPGDTLYFVDETANAVVWKLDKGSTVPVIIAGIKTVTGSTAGLLYNPQAVYVDSKQNMYVSDLMNHRIQKFINGSTVGITVAGITSTPGSQLNQLRGPRYLWVDPNEEYIYIAESDNHRVMRHRTNSTSGTDGVLIAGGNGQGNATTQLSYPYGIYYAPNISNYLYVTNVANSCVMKWAINATSGTFVAGVPGTPGSNATLLNTPVGIKIDTFMNMFVVDNRNHRVQMFCNNSQIGITVAGNGVAGNNSTQLSSPMGIAFDSSLNMYITDGGNQRIQKFLKL</sequence>
<dbReference type="Gene3D" id="2.120.10.30">
    <property type="entry name" value="TolB, C-terminal domain"/>
    <property type="match status" value="1"/>
</dbReference>